<dbReference type="RefSeq" id="WP_096206629.1">
    <property type="nucleotide sequence ID" value="NZ_FZMP01000203.1"/>
</dbReference>
<dbReference type="PANTHER" id="PTHR30029:SF2">
    <property type="entry name" value="STAGE V SPORULATION PROTEIN R"/>
    <property type="match status" value="1"/>
</dbReference>
<dbReference type="Pfam" id="PF04293">
    <property type="entry name" value="SpoVR"/>
    <property type="match status" value="1"/>
</dbReference>
<organism evidence="3 4">
    <name type="scientific">Candidatus Methanoperedens nitratireducens</name>
    <dbReference type="NCBI Taxonomy" id="1392998"/>
    <lineage>
        <taxon>Archaea</taxon>
        <taxon>Methanobacteriati</taxon>
        <taxon>Methanobacteriota</taxon>
        <taxon>Stenosarchaea group</taxon>
        <taxon>Methanomicrobia</taxon>
        <taxon>Methanosarcinales</taxon>
        <taxon>ANME-2 cluster</taxon>
        <taxon>Candidatus Methanoperedentaceae</taxon>
        <taxon>Candidatus Methanoperedens</taxon>
    </lineage>
</organism>
<feature type="domain" description="SpoVR protein-like N-terminal" evidence="2">
    <location>
        <begin position="16"/>
        <end position="447"/>
    </location>
</feature>
<evidence type="ECO:0000313" key="3">
    <source>
        <dbReference type="EMBL" id="SNQ62008.1"/>
    </source>
</evidence>
<feature type="region of interest" description="Disordered" evidence="1">
    <location>
        <begin position="307"/>
        <end position="326"/>
    </location>
</feature>
<gene>
    <name evidence="3" type="ORF">MNV_560054</name>
</gene>
<name>A0A284VS25_9EURY</name>
<protein>
    <recommendedName>
        <fullName evidence="2">SpoVR protein-like N-terminal domain-containing protein</fullName>
    </recommendedName>
</protein>
<dbReference type="EMBL" id="FZMP01000203">
    <property type="protein sequence ID" value="SNQ62008.1"/>
    <property type="molecule type" value="Genomic_DNA"/>
</dbReference>
<evidence type="ECO:0000256" key="1">
    <source>
        <dbReference type="SAM" id="MobiDB-lite"/>
    </source>
</evidence>
<sequence length="550" mass="64412">MRKPIIKVWNDGMVDKELTEIANEIAEFCVEKYRLDITDINFNIVNLEDLCSIIATGGWVMFPQHWSLGQQYFIQKKGHTLGYWQVYEIVVPSEVWEEKRKEPAEAYIYSGDSLTDIKLVMAHVYGHIHAFENNWKMNEFKPSSPMAFMAEQKERIAEIEKDVGEENVERLMDIGYTLSTLVDRYPVKKNGEEVVKELPFEKFVISPGEKKKRLIDEIEKKSKRENIPEERDYDVFKFIVDNADTLADWEREILSMTWEQNRYLSTWGLCRYLNEGFAALVDLKYCLDSRLPMGETFRWLKQRTTGTYQPGQSEKEGQEGSESHGGRTVEINPYWLGMNMLLDVIEKWDKGRFDLDYEQLEDARERHDFNLRLDRGWDKVLEIVATNTDYTFINSYFTEDFFTRVASGMFVYAGKEPEKDKRVEDTYTITSRKYQSIKDTLLFETYNNGLPRLYVEKGGGNYNNKKELYLVQDFSGYDKLGLSPRELTLQPAETSEVLLKALYEAWRRPVHLETVNREGKTIVLSTYDGKEIKENRQDGKKTDVVVVPVH</sequence>
<dbReference type="PANTHER" id="PTHR30029">
    <property type="entry name" value="STAGE V SPORULATION PROTEIN R"/>
    <property type="match status" value="1"/>
</dbReference>
<evidence type="ECO:0000313" key="4">
    <source>
        <dbReference type="Proteomes" id="UP000218615"/>
    </source>
</evidence>
<feature type="compositionally biased region" description="Basic and acidic residues" evidence="1">
    <location>
        <begin position="313"/>
        <end position="326"/>
    </location>
</feature>
<dbReference type="STRING" id="1392998.ANME2D_01418"/>
<evidence type="ECO:0000259" key="2">
    <source>
        <dbReference type="Pfam" id="PF04293"/>
    </source>
</evidence>
<dbReference type="Proteomes" id="UP000218615">
    <property type="component" value="Unassembled WGS sequence"/>
</dbReference>
<dbReference type="AlphaFoldDB" id="A0A284VS25"/>
<dbReference type="InterPro" id="IPR007390">
    <property type="entry name" value="Spore_V_R"/>
</dbReference>
<proteinExistence type="predicted"/>
<keyword evidence="4" id="KW-1185">Reference proteome</keyword>
<reference evidence="4" key="1">
    <citation type="submission" date="2017-06" db="EMBL/GenBank/DDBJ databases">
        <authorList>
            <person name="Cremers G."/>
        </authorList>
    </citation>
    <scope>NUCLEOTIDE SEQUENCE [LARGE SCALE GENOMIC DNA]</scope>
</reference>
<dbReference type="InterPro" id="IPR056174">
    <property type="entry name" value="SpoVR_N"/>
</dbReference>
<accession>A0A284VS25</accession>
<dbReference type="OrthoDB" id="193903at2157"/>